<proteinExistence type="predicted"/>
<reference evidence="1 2" key="1">
    <citation type="submission" date="2019-03" db="EMBL/GenBank/DDBJ databases">
        <title>Genomic Encyclopedia of Type Strains, Phase IV (KMG-IV): sequencing the most valuable type-strain genomes for metagenomic binning, comparative biology and taxonomic classification.</title>
        <authorList>
            <person name="Goeker M."/>
        </authorList>
    </citation>
    <scope>NUCLEOTIDE SEQUENCE [LARGE SCALE GENOMIC DNA]</scope>
    <source>
        <strain evidence="1 2">DSM 23802</strain>
    </source>
</reference>
<evidence type="ECO:0000313" key="1">
    <source>
        <dbReference type="EMBL" id="TCS82470.1"/>
    </source>
</evidence>
<dbReference type="Pfam" id="PF12669">
    <property type="entry name" value="FeoB_associated"/>
    <property type="match status" value="1"/>
</dbReference>
<gene>
    <name evidence="1" type="ORF">EDD72_10939</name>
</gene>
<comment type="caution">
    <text evidence="1">The sequence shown here is derived from an EMBL/GenBank/DDBJ whole genome shotgun (WGS) entry which is preliminary data.</text>
</comment>
<protein>
    <submittedName>
        <fullName evidence="1">Attachment p12 family protein</fullName>
    </submittedName>
</protein>
<name>A0A4R3KGU8_9BACI</name>
<keyword evidence="2" id="KW-1185">Reference proteome</keyword>
<accession>A0A4R3KGU8</accession>
<evidence type="ECO:0000313" key="2">
    <source>
        <dbReference type="Proteomes" id="UP000295788"/>
    </source>
</evidence>
<dbReference type="OrthoDB" id="2326035at2"/>
<dbReference type="EMBL" id="SMAB01000009">
    <property type="protein sequence ID" value="TCS82470.1"/>
    <property type="molecule type" value="Genomic_DNA"/>
</dbReference>
<dbReference type="RefSeq" id="WP_132768780.1">
    <property type="nucleotide sequence ID" value="NZ_SMAB01000009.1"/>
</dbReference>
<dbReference type="Proteomes" id="UP000295788">
    <property type="component" value="Unassembled WGS sequence"/>
</dbReference>
<sequence>MILSYLILGLMVSYSGWTLYRSFRNLKAGKSCDNCTGCSLKGACPVQQLKANQAALILDQNS</sequence>
<dbReference type="AlphaFoldDB" id="A0A4R3KGU8"/>
<organism evidence="1 2">
    <name type="scientific">Tepidibacillus fermentans</name>
    <dbReference type="NCBI Taxonomy" id="1281767"/>
    <lineage>
        <taxon>Bacteria</taxon>
        <taxon>Bacillati</taxon>
        <taxon>Bacillota</taxon>
        <taxon>Bacilli</taxon>
        <taxon>Bacillales</taxon>
        <taxon>Bacillaceae</taxon>
        <taxon>Tepidibacillus</taxon>
    </lineage>
</organism>